<dbReference type="InterPro" id="IPR003848">
    <property type="entry name" value="DUF218"/>
</dbReference>
<dbReference type="Pfam" id="PF02698">
    <property type="entry name" value="DUF218"/>
    <property type="match status" value="1"/>
</dbReference>
<reference evidence="2 3" key="1">
    <citation type="submission" date="2020-07" db="EMBL/GenBank/DDBJ databases">
        <title>Genomic diversity of species in the Neisseriaceae family.</title>
        <authorList>
            <person name="Vincent A.T."/>
            <person name="Bernet E."/>
            <person name="Veyrier F.J."/>
        </authorList>
    </citation>
    <scope>NUCLEOTIDE SEQUENCE [LARGE SCALE GENOMIC DNA]</scope>
    <source>
        <strain evidence="2 3">DSM 22244</strain>
    </source>
</reference>
<gene>
    <name evidence="2" type="ORF">H3L94_09490</name>
</gene>
<protein>
    <submittedName>
        <fullName evidence="2">YdcF family protein</fullName>
    </submittedName>
</protein>
<organism evidence="2 3">
    <name type="scientific">Neisseria shayeganii</name>
    <dbReference type="NCBI Taxonomy" id="607712"/>
    <lineage>
        <taxon>Bacteria</taxon>
        <taxon>Pseudomonadati</taxon>
        <taxon>Pseudomonadota</taxon>
        <taxon>Betaproteobacteria</taxon>
        <taxon>Neisseriales</taxon>
        <taxon>Neisseriaceae</taxon>
        <taxon>Neisseria</taxon>
    </lineage>
</organism>
<dbReference type="EMBL" id="CP059567">
    <property type="protein sequence ID" value="QMT40075.1"/>
    <property type="molecule type" value="Genomic_DNA"/>
</dbReference>
<dbReference type="PANTHER" id="PTHR30336">
    <property type="entry name" value="INNER MEMBRANE PROTEIN, PROBABLE PERMEASE"/>
    <property type="match status" value="1"/>
</dbReference>
<evidence type="ECO:0000259" key="1">
    <source>
        <dbReference type="Pfam" id="PF02698"/>
    </source>
</evidence>
<evidence type="ECO:0000313" key="3">
    <source>
        <dbReference type="Proteomes" id="UP000514752"/>
    </source>
</evidence>
<proteinExistence type="predicted"/>
<dbReference type="RefSeq" id="WP_182121819.1">
    <property type="nucleotide sequence ID" value="NZ_CP059567.1"/>
</dbReference>
<dbReference type="InterPro" id="IPR014729">
    <property type="entry name" value="Rossmann-like_a/b/a_fold"/>
</dbReference>
<dbReference type="PANTHER" id="PTHR30336:SF20">
    <property type="entry name" value="DUF218 DOMAIN-CONTAINING PROTEIN"/>
    <property type="match status" value="1"/>
</dbReference>
<accession>A0A7D7NAV0</accession>
<dbReference type="GO" id="GO:0005886">
    <property type="term" value="C:plasma membrane"/>
    <property type="evidence" value="ECO:0007669"/>
    <property type="project" value="TreeGrafter"/>
</dbReference>
<name>A0A7D7NAV0_9NEIS</name>
<dbReference type="InterPro" id="IPR051599">
    <property type="entry name" value="Cell_Envelope_Assoc"/>
</dbReference>
<sequence length="210" mass="23563">MPRLPRSGLRRHFWRGIKISLLLVLTQAVWCVWQVQHYAGQTAGRADAAVVLGAAAWDKNPSPVFRERIKHGITLYRSGRVGKLIFTGGTPKAGFMTEAEVGRRYALAQGIPERDILYENTSRDTLQNLLNTRDLLRRNGLDSVIIVSDPHHLARAAAMASYAGLNYQTEATPTSRYHGRTGLKFMAGEVVSLMVFQWWRLGEYLGRIVS</sequence>
<dbReference type="AlphaFoldDB" id="A0A7D7NAV0"/>
<dbReference type="KEGG" id="nsg:H3L94_09490"/>
<dbReference type="CDD" id="cd06259">
    <property type="entry name" value="YdcF-like"/>
    <property type="match status" value="1"/>
</dbReference>
<dbReference type="Proteomes" id="UP000514752">
    <property type="component" value="Chromosome"/>
</dbReference>
<evidence type="ECO:0000313" key="2">
    <source>
        <dbReference type="EMBL" id="QMT40075.1"/>
    </source>
</evidence>
<dbReference type="Gene3D" id="3.40.50.620">
    <property type="entry name" value="HUPs"/>
    <property type="match status" value="1"/>
</dbReference>
<feature type="domain" description="DUF218" evidence="1">
    <location>
        <begin position="47"/>
        <end position="184"/>
    </location>
</feature>